<keyword evidence="1" id="KW-1133">Transmembrane helix</keyword>
<gene>
    <name evidence="2" type="ORF">Av05_0066</name>
</gene>
<dbReference type="GeneID" id="22475407"/>
<organism evidence="2 3">
    <name type="scientific">Escherichia phage Av-05</name>
    <dbReference type="NCBI Taxonomy" id="1527519"/>
    <lineage>
        <taxon>Viruses</taxon>
        <taxon>Duplodnaviria</taxon>
        <taxon>Heunggongvirae</taxon>
        <taxon>Uroviricota</taxon>
        <taxon>Caudoviricetes</taxon>
        <taxon>Vequintavirinae</taxon>
        <taxon>Avunavirus</taxon>
        <taxon>Avunavirus Av05</taxon>
    </lineage>
</organism>
<evidence type="ECO:0000313" key="3">
    <source>
        <dbReference type="Proteomes" id="UP000028961"/>
    </source>
</evidence>
<dbReference type="EMBL" id="KM190144">
    <property type="protein sequence ID" value="AII27609.1"/>
    <property type="molecule type" value="Genomic_DNA"/>
</dbReference>
<name>A0A076GCI9_9CAUD</name>
<reference evidence="2 3" key="1">
    <citation type="journal article" date="2015" name="Genome Announc.">
        <title>Genomic Analysis of Broad-Host-Range Enterobacteriophage Av-05.</title>
        <authorList>
            <person name="Amarillas L."/>
            <person name="Lopez-Cuevas O."/>
            <person name="Leon-Felix J."/>
            <person name="Castro-Del Campo N."/>
            <person name="Gerba C.P."/>
            <person name="Chaidez C."/>
        </authorList>
    </citation>
    <scope>NUCLEOTIDE SEQUENCE [LARGE SCALE GENOMIC DNA]</scope>
</reference>
<keyword evidence="1" id="KW-0472">Membrane</keyword>
<accession>A0A076GCI9</accession>
<sequence length="72" mass="8145">MIELILYVVAGIVAAGVFLTMTYKTQDCITGEDLIPALLLIPFWWLGGALAIFLCLKEFFSPERIILRKKQK</sequence>
<feature type="transmembrane region" description="Helical" evidence="1">
    <location>
        <begin position="35"/>
        <end position="60"/>
    </location>
</feature>
<dbReference type="KEGG" id="vg:22475407"/>
<proteinExistence type="predicted"/>
<feature type="transmembrane region" description="Helical" evidence="1">
    <location>
        <begin position="5"/>
        <end position="23"/>
    </location>
</feature>
<keyword evidence="1" id="KW-0812">Transmembrane</keyword>
<protein>
    <submittedName>
        <fullName evidence="2">Uncharacterized protein</fullName>
    </submittedName>
</protein>
<evidence type="ECO:0000313" key="2">
    <source>
        <dbReference type="EMBL" id="AII27609.1"/>
    </source>
</evidence>
<dbReference type="Proteomes" id="UP000028961">
    <property type="component" value="Segment"/>
</dbReference>
<evidence type="ECO:0000256" key="1">
    <source>
        <dbReference type="SAM" id="Phobius"/>
    </source>
</evidence>
<dbReference type="RefSeq" id="YP_009111140.1">
    <property type="nucleotide sequence ID" value="NC_025830.1"/>
</dbReference>
<keyword evidence="3" id="KW-1185">Reference proteome</keyword>